<name>A0ABU7W256_9FLAO</name>
<dbReference type="RefSeq" id="WP_331808421.1">
    <property type="nucleotide sequence ID" value="NZ_JAZHOU010000001.1"/>
</dbReference>
<evidence type="ECO:0008006" key="4">
    <source>
        <dbReference type="Google" id="ProtNLM"/>
    </source>
</evidence>
<organism evidence="2 3">
    <name type="scientific">Winogradskyella poriferorum</name>
    <dbReference type="NCBI Taxonomy" id="307627"/>
    <lineage>
        <taxon>Bacteria</taxon>
        <taxon>Pseudomonadati</taxon>
        <taxon>Bacteroidota</taxon>
        <taxon>Flavobacteriia</taxon>
        <taxon>Flavobacteriales</taxon>
        <taxon>Flavobacteriaceae</taxon>
        <taxon>Winogradskyella</taxon>
    </lineage>
</organism>
<evidence type="ECO:0000313" key="3">
    <source>
        <dbReference type="Proteomes" id="UP001356704"/>
    </source>
</evidence>
<dbReference type="Gene3D" id="2.40.160.20">
    <property type="match status" value="1"/>
</dbReference>
<dbReference type="EMBL" id="JAZHOU010000001">
    <property type="protein sequence ID" value="MEF3077588.1"/>
    <property type="molecule type" value="Genomic_DNA"/>
</dbReference>
<proteinExistence type="predicted"/>
<keyword evidence="1" id="KW-0732">Signal</keyword>
<protein>
    <recommendedName>
        <fullName evidence="4">Outer membrane protein beta-barrel domain-containing protein</fullName>
    </recommendedName>
</protein>
<feature type="signal peptide" evidence="1">
    <location>
        <begin position="1"/>
        <end position="19"/>
    </location>
</feature>
<evidence type="ECO:0000256" key="1">
    <source>
        <dbReference type="SAM" id="SignalP"/>
    </source>
</evidence>
<feature type="chain" id="PRO_5046906278" description="Outer membrane protein beta-barrel domain-containing protein" evidence="1">
    <location>
        <begin position="20"/>
        <end position="189"/>
    </location>
</feature>
<keyword evidence="3" id="KW-1185">Reference proteome</keyword>
<comment type="caution">
    <text evidence="2">The sequence shown here is derived from an EMBL/GenBank/DDBJ whole genome shotgun (WGS) entry which is preliminary data.</text>
</comment>
<evidence type="ECO:0000313" key="2">
    <source>
        <dbReference type="EMBL" id="MEF3077588.1"/>
    </source>
</evidence>
<accession>A0ABU7W256</accession>
<sequence>MRKLLLLATLLTFTFNSYSQSDSAEWFGSVGLNAINNQGTQSPINGMGDWAINLPISLGIEVGWTSGLSIEQAFTLNSYSKGDMIDNFELQEDYTYYSFDTHAKYYFGKHIFPSADWIDFYGNAGVGFFNIDETNISLNLGGGVLFWLNRRQTFGIRAQVIGKFALDQAKSGLDNNHYQTHIQAVFALW</sequence>
<gene>
    <name evidence="2" type="ORF">V1468_01110</name>
</gene>
<dbReference type="Proteomes" id="UP001356704">
    <property type="component" value="Unassembled WGS sequence"/>
</dbReference>
<reference evidence="2 3" key="1">
    <citation type="submission" date="2024-02" db="EMBL/GenBank/DDBJ databases">
        <title>Winogradskyella poriferorum JCM 12885.</title>
        <authorList>
            <person name="Zhang D.-F."/>
            <person name="Fu Z.-Y."/>
        </authorList>
    </citation>
    <scope>NUCLEOTIDE SEQUENCE [LARGE SCALE GENOMIC DNA]</scope>
    <source>
        <strain evidence="2 3">JCM 12885</strain>
    </source>
</reference>